<feature type="domain" description="GIY-YIG" evidence="1">
    <location>
        <begin position="26"/>
        <end position="105"/>
    </location>
</feature>
<comment type="caution">
    <text evidence="2">The sequence shown here is derived from an EMBL/GenBank/DDBJ whole genome shotgun (WGS) entry which is preliminary data.</text>
</comment>
<gene>
    <name evidence="2" type="ORF">A33O_18244</name>
</gene>
<dbReference type="InterPro" id="IPR035901">
    <property type="entry name" value="GIY-YIG_endonuc_sf"/>
</dbReference>
<name>I5BSR5_9HYPH</name>
<dbReference type="PATRIC" id="fig|1189611.3.peg.3685"/>
<evidence type="ECO:0000259" key="1">
    <source>
        <dbReference type="PROSITE" id="PS50164"/>
    </source>
</evidence>
<dbReference type="SUPFAM" id="SSF82771">
    <property type="entry name" value="GIY-YIG endonuclease"/>
    <property type="match status" value="1"/>
</dbReference>
<dbReference type="PROSITE" id="PS50164">
    <property type="entry name" value="GIY_YIG"/>
    <property type="match status" value="1"/>
</dbReference>
<evidence type="ECO:0000313" key="2">
    <source>
        <dbReference type="EMBL" id="EIM72617.1"/>
    </source>
</evidence>
<dbReference type="RefSeq" id="WP_007009924.1">
    <property type="nucleotide sequence ID" value="NZ_AJXZ01000049.1"/>
</dbReference>
<evidence type="ECO:0000313" key="3">
    <source>
        <dbReference type="Proteomes" id="UP000004622"/>
    </source>
</evidence>
<dbReference type="Pfam" id="PF01541">
    <property type="entry name" value="GIY-YIG"/>
    <property type="match status" value="1"/>
</dbReference>
<dbReference type="CDD" id="cd00719">
    <property type="entry name" value="GIY-YIG_SF"/>
    <property type="match status" value="1"/>
</dbReference>
<protein>
    <recommendedName>
        <fullName evidence="1">GIY-YIG domain-containing protein</fullName>
    </recommendedName>
</protein>
<organism evidence="2 3">
    <name type="scientific">Nitratireductor aquibiodomus RA22</name>
    <dbReference type="NCBI Taxonomy" id="1189611"/>
    <lineage>
        <taxon>Bacteria</taxon>
        <taxon>Pseudomonadati</taxon>
        <taxon>Pseudomonadota</taxon>
        <taxon>Alphaproteobacteria</taxon>
        <taxon>Hyphomicrobiales</taxon>
        <taxon>Phyllobacteriaceae</taxon>
        <taxon>Nitratireductor</taxon>
    </lineage>
</organism>
<sequence>MKVGDLSPRPAAKEPFRRSQMRFVTEKSGCYVLATFDEDMLYVGLAKNLRRRFGQHLDTPEKVTATANGRAVWFFWLECADLEKVERTWLNSHALAHGAWPILNKVYSPTAV</sequence>
<dbReference type="EMBL" id="AJXZ01000049">
    <property type="protein sequence ID" value="EIM72617.1"/>
    <property type="molecule type" value="Genomic_DNA"/>
</dbReference>
<reference evidence="2 3" key="1">
    <citation type="journal article" date="2012" name="J. Bacteriol.">
        <title>Genome Sequence of Nitratireductor aquibiodomus Strain RA22.</title>
        <authorList>
            <person name="Singh A."/>
            <person name="Jangir P.K."/>
            <person name="Kumari C."/>
            <person name="Sharma R."/>
        </authorList>
    </citation>
    <scope>NUCLEOTIDE SEQUENCE [LARGE SCALE GENOMIC DNA]</scope>
    <source>
        <strain evidence="2 3">RA22</strain>
    </source>
</reference>
<dbReference type="Proteomes" id="UP000004622">
    <property type="component" value="Unassembled WGS sequence"/>
</dbReference>
<dbReference type="OrthoDB" id="8265562at2"/>
<dbReference type="AlphaFoldDB" id="I5BSR5"/>
<dbReference type="Gene3D" id="3.40.1440.10">
    <property type="entry name" value="GIY-YIG endonuclease"/>
    <property type="match status" value="1"/>
</dbReference>
<dbReference type="InterPro" id="IPR000305">
    <property type="entry name" value="GIY-YIG_endonuc"/>
</dbReference>
<accession>I5BSR5</accession>
<proteinExistence type="predicted"/>